<comment type="caution">
    <text evidence="1">The sequence shown here is derived from an EMBL/GenBank/DDBJ whole genome shotgun (WGS) entry which is preliminary data.</text>
</comment>
<accession>A0ACC0U1P3</accession>
<evidence type="ECO:0000313" key="1">
    <source>
        <dbReference type="EMBL" id="KAI9454696.1"/>
    </source>
</evidence>
<protein>
    <submittedName>
        <fullName evidence="1">Uncharacterized protein</fullName>
    </submittedName>
</protein>
<keyword evidence="2" id="KW-1185">Reference proteome</keyword>
<sequence length="399" mass="43392">MNSTTMHVNSYPTMEDGFAISSAGYLLPRSGLAALEPGLTHDNRVGISSLEVQQHWLEMNVSVFDHQLFAHGLLGDVVPFPPDPSHPATFNLSRFERDVHIPQGSRGTTGDADYKFAVGLHHDSIPAIGSVSVFPEHRSAMDGTQNIIHAPLPKATNIGGDSVGSGLGFFAGKDTPSPSSGANPAHAFPTIFSSPSSQGVRSAQSPSPTFLPYSLRSSSTPTSVSHASAYGELKRDPSRTITPNHGGLMSSTELLQQPTAHPSPPKECCAALDNSVRTLRSVRTRFGDVYAEHEICPDRVGGRWVCQCGSTFARDSDWERHAMHSLSHSAGGGFDCNICDISFTRSDAMFRHRRKKHGDPKPNSSGPREREDERSQRFSRERQQTRYPTPNNKSRSHGL</sequence>
<organism evidence="1 2">
    <name type="scientific">Russula earlei</name>
    <dbReference type="NCBI Taxonomy" id="71964"/>
    <lineage>
        <taxon>Eukaryota</taxon>
        <taxon>Fungi</taxon>
        <taxon>Dikarya</taxon>
        <taxon>Basidiomycota</taxon>
        <taxon>Agaricomycotina</taxon>
        <taxon>Agaricomycetes</taxon>
        <taxon>Russulales</taxon>
        <taxon>Russulaceae</taxon>
        <taxon>Russula</taxon>
    </lineage>
</organism>
<dbReference type="Proteomes" id="UP001207468">
    <property type="component" value="Unassembled WGS sequence"/>
</dbReference>
<gene>
    <name evidence="1" type="ORF">F5148DRAFT_416829</name>
</gene>
<dbReference type="EMBL" id="JAGFNK010000268">
    <property type="protein sequence ID" value="KAI9454696.1"/>
    <property type="molecule type" value="Genomic_DNA"/>
</dbReference>
<evidence type="ECO:0000313" key="2">
    <source>
        <dbReference type="Proteomes" id="UP001207468"/>
    </source>
</evidence>
<name>A0ACC0U1P3_9AGAM</name>
<proteinExistence type="predicted"/>
<reference evidence="1" key="1">
    <citation type="submission" date="2021-03" db="EMBL/GenBank/DDBJ databases">
        <title>Evolutionary priming and transition to the ectomycorrhizal habit in an iconic lineage of mushroom-forming fungi: is preadaptation a requirement?</title>
        <authorList>
            <consortium name="DOE Joint Genome Institute"/>
            <person name="Looney B.P."/>
            <person name="Miyauchi S."/>
            <person name="Morin E."/>
            <person name="Drula E."/>
            <person name="Courty P.E."/>
            <person name="Chicoki N."/>
            <person name="Fauchery L."/>
            <person name="Kohler A."/>
            <person name="Kuo A."/>
            <person name="LaButti K."/>
            <person name="Pangilinan J."/>
            <person name="Lipzen A."/>
            <person name="Riley R."/>
            <person name="Andreopoulos W."/>
            <person name="He G."/>
            <person name="Johnson J."/>
            <person name="Barry K.W."/>
            <person name="Grigoriev I.V."/>
            <person name="Nagy L."/>
            <person name="Hibbett D."/>
            <person name="Henrissat B."/>
            <person name="Matheny P.B."/>
            <person name="Labbe J."/>
            <person name="Martin A.F."/>
        </authorList>
    </citation>
    <scope>NUCLEOTIDE SEQUENCE</scope>
    <source>
        <strain evidence="1">BPL698</strain>
    </source>
</reference>